<evidence type="ECO:0000259" key="3">
    <source>
        <dbReference type="Pfam" id="PF01494"/>
    </source>
</evidence>
<dbReference type="InterPro" id="IPR050493">
    <property type="entry name" value="FAD-dep_Monooxygenase_BioMet"/>
</dbReference>
<dbReference type="GO" id="GO:0071949">
    <property type="term" value="F:FAD binding"/>
    <property type="evidence" value="ECO:0007669"/>
    <property type="project" value="InterPro"/>
</dbReference>
<evidence type="ECO:0000313" key="5">
    <source>
        <dbReference type="Proteomes" id="UP000419743"/>
    </source>
</evidence>
<gene>
    <name evidence="4" type="primary">xlnD</name>
    <name evidence="4" type="ORF">HALOF300_01027</name>
</gene>
<dbReference type="Gene3D" id="3.50.50.60">
    <property type="entry name" value="FAD/NAD(P)-binding domain"/>
    <property type="match status" value="1"/>
</dbReference>
<accession>A0A7M4DFY2</accession>
<dbReference type="PANTHER" id="PTHR13789">
    <property type="entry name" value="MONOOXYGENASE"/>
    <property type="match status" value="1"/>
</dbReference>
<organism evidence="4 5">
    <name type="scientific">Occultella aeris</name>
    <dbReference type="NCBI Taxonomy" id="2761496"/>
    <lineage>
        <taxon>Bacteria</taxon>
        <taxon>Bacillati</taxon>
        <taxon>Actinomycetota</taxon>
        <taxon>Actinomycetes</taxon>
        <taxon>Micrococcales</taxon>
        <taxon>Ruaniaceae</taxon>
        <taxon>Occultella</taxon>
    </lineage>
</organism>
<keyword evidence="2" id="KW-0503">Monooxygenase</keyword>
<dbReference type="GO" id="GO:0018669">
    <property type="term" value="F:3-hydroxybenzoate 6-monooxygenase activity"/>
    <property type="evidence" value="ECO:0007669"/>
    <property type="project" value="UniProtKB-EC"/>
</dbReference>
<dbReference type="SUPFAM" id="SSF51905">
    <property type="entry name" value="FAD/NAD(P)-binding domain"/>
    <property type="match status" value="1"/>
</dbReference>
<keyword evidence="5" id="KW-1185">Reference proteome</keyword>
<protein>
    <submittedName>
        <fullName evidence="4">3-hydroxybenzoate 6-hydroxylase 1</fullName>
        <ecNumber evidence="4">1.14.13.24</ecNumber>
    </submittedName>
</protein>
<evidence type="ECO:0000256" key="1">
    <source>
        <dbReference type="ARBA" id="ARBA00023002"/>
    </source>
</evidence>
<dbReference type="RefSeq" id="WP_156739855.1">
    <property type="nucleotide sequence ID" value="NZ_CACRYJ010000016.1"/>
</dbReference>
<dbReference type="EMBL" id="CACRYJ010000016">
    <property type="protein sequence ID" value="VZO35825.1"/>
    <property type="molecule type" value="Genomic_DNA"/>
</dbReference>
<dbReference type="PRINTS" id="PR00420">
    <property type="entry name" value="RNGMNOXGNASE"/>
</dbReference>
<feature type="domain" description="FAD-binding" evidence="3">
    <location>
        <begin position="4"/>
        <end position="303"/>
    </location>
</feature>
<evidence type="ECO:0000256" key="2">
    <source>
        <dbReference type="ARBA" id="ARBA00023033"/>
    </source>
</evidence>
<dbReference type="Pfam" id="PF01494">
    <property type="entry name" value="FAD_binding_3"/>
    <property type="match status" value="1"/>
</dbReference>
<keyword evidence="1 4" id="KW-0560">Oxidoreductase</keyword>
<dbReference type="Gene3D" id="3.30.9.10">
    <property type="entry name" value="D-Amino Acid Oxidase, subunit A, domain 2"/>
    <property type="match status" value="1"/>
</dbReference>
<dbReference type="Proteomes" id="UP000419743">
    <property type="component" value="Unassembled WGS sequence"/>
</dbReference>
<dbReference type="AlphaFoldDB" id="A0A7M4DFY2"/>
<dbReference type="PANTHER" id="PTHR13789:SF309">
    <property type="entry name" value="PUTATIVE (AFU_ORTHOLOGUE AFUA_6G14510)-RELATED"/>
    <property type="match status" value="1"/>
</dbReference>
<evidence type="ECO:0000313" key="4">
    <source>
        <dbReference type="EMBL" id="VZO35825.1"/>
    </source>
</evidence>
<dbReference type="EC" id="1.14.13.24" evidence="4"/>
<sequence>MTGSVLVVGGGIAGRAVARVLAKHGVDCTLVERRASGGRGMGVNLPGNAVRALGALGVPAEMLAGGVPVLRREYRNGRGRLLFAMDDERFWRGVGQPVCLRHGDLLEALAPPSAVSVRQARAVSARPTASGVEVDVEAVPRPLLFDLVIGADGVRSAMRAAIAPDRLRSQSMSSSSWRFITDNPGVHCWTAWSARDVTFLLIPVAPGQVYGYAARTRGGHTEPDPSWLTQAAAPFPDVVGAAVASTGAELFHSDVDEVRLEHWHRGRLVLVGDAAHATGPVWAQGVAMALEDALVLGELLSLTPQRDWADVGAVFERIRRPRVEHVRAATDRMSGLAALPGVVRDAVAPVLGPRAYRKAYGPLRAALKP</sequence>
<reference evidence="4 5" key="1">
    <citation type="submission" date="2019-11" db="EMBL/GenBank/DDBJ databases">
        <authorList>
            <person name="Criscuolo A."/>
        </authorList>
    </citation>
    <scope>NUCLEOTIDE SEQUENCE [LARGE SCALE GENOMIC DNA]</scope>
    <source>
        <strain evidence="4">CIP111667</strain>
    </source>
</reference>
<dbReference type="InterPro" id="IPR036188">
    <property type="entry name" value="FAD/NAD-bd_sf"/>
</dbReference>
<dbReference type="InterPro" id="IPR002938">
    <property type="entry name" value="FAD-bd"/>
</dbReference>
<comment type="caution">
    <text evidence="4">The sequence shown here is derived from an EMBL/GenBank/DDBJ whole genome shotgun (WGS) entry which is preliminary data.</text>
</comment>
<proteinExistence type="predicted"/>
<name>A0A7M4DFY2_9MICO</name>